<keyword evidence="4" id="KW-0067">ATP-binding</keyword>
<evidence type="ECO:0000256" key="1">
    <source>
        <dbReference type="ARBA" id="ARBA00005417"/>
    </source>
</evidence>
<dbReference type="CDD" id="cd03220">
    <property type="entry name" value="ABC_KpsT_Wzt"/>
    <property type="match status" value="1"/>
</dbReference>
<comment type="similarity">
    <text evidence="1">Belongs to the ABC transporter superfamily.</text>
</comment>
<evidence type="ECO:0000256" key="3">
    <source>
        <dbReference type="ARBA" id="ARBA00022741"/>
    </source>
</evidence>
<feature type="domain" description="ABC transporter" evidence="6">
    <location>
        <begin position="52"/>
        <end position="278"/>
    </location>
</feature>
<dbReference type="EMBL" id="CP002343">
    <property type="protein sequence ID" value="ADU49775.1"/>
    <property type="molecule type" value="Genomic_DNA"/>
</dbReference>
<evidence type="ECO:0000256" key="2">
    <source>
        <dbReference type="ARBA" id="ARBA00022448"/>
    </source>
</evidence>
<keyword evidence="8" id="KW-1185">Reference proteome</keyword>
<evidence type="ECO:0000313" key="7">
    <source>
        <dbReference type="EMBL" id="ADU49775.1"/>
    </source>
</evidence>
<reference evidence="7 8" key="1">
    <citation type="journal article" date="2010" name="Stand. Genomic Sci.">
        <title>Complete genome sequence of Intrasporangium calvum type strain (7 KIP).</title>
        <authorList>
            <person name="Del Rio T.G."/>
            <person name="Chertkov O."/>
            <person name="Yasawong M."/>
            <person name="Lucas S."/>
            <person name="Deshpande S."/>
            <person name="Cheng J.F."/>
            <person name="Detter C."/>
            <person name="Tapia R."/>
            <person name="Han C."/>
            <person name="Goodwin L."/>
            <person name="Pitluck S."/>
            <person name="Liolios K."/>
            <person name="Ivanova N."/>
            <person name="Mavromatis K."/>
            <person name="Pati A."/>
            <person name="Chen A."/>
            <person name="Palaniappan K."/>
            <person name="Land M."/>
            <person name="Hauser L."/>
            <person name="Chang Y.J."/>
            <person name="Jeffries C.D."/>
            <person name="Rohde M."/>
            <person name="Pukall R."/>
            <person name="Sikorski J."/>
            <person name="Goker M."/>
            <person name="Woyke T."/>
            <person name="Bristow J."/>
            <person name="Eisen J.A."/>
            <person name="Markowitz V."/>
            <person name="Hugenholtz P."/>
            <person name="Kyrpides N.C."/>
            <person name="Klenk H.P."/>
            <person name="Lapidus A."/>
        </authorList>
    </citation>
    <scope>NUCLEOTIDE SEQUENCE [LARGE SCALE GENOMIC DNA]</scope>
    <source>
        <strain evidence="8">ATCC 23552 / DSM 43043 / JCM 3097 / NBRC 12989 / 7 KIP</strain>
    </source>
</reference>
<feature type="region of interest" description="Disordered" evidence="5">
    <location>
        <begin position="271"/>
        <end position="291"/>
    </location>
</feature>
<dbReference type="GO" id="GO:0016020">
    <property type="term" value="C:membrane"/>
    <property type="evidence" value="ECO:0007669"/>
    <property type="project" value="InterPro"/>
</dbReference>
<dbReference type="GO" id="GO:0005524">
    <property type="term" value="F:ATP binding"/>
    <property type="evidence" value="ECO:0007669"/>
    <property type="project" value="UniProtKB-KW"/>
</dbReference>
<dbReference type="Gene3D" id="3.40.50.300">
    <property type="entry name" value="P-loop containing nucleotide triphosphate hydrolases"/>
    <property type="match status" value="1"/>
</dbReference>
<dbReference type="STRING" id="710696.Intca_3292"/>
<dbReference type="SMART" id="SM00382">
    <property type="entry name" value="AAA"/>
    <property type="match status" value="1"/>
</dbReference>
<dbReference type="InterPro" id="IPR015860">
    <property type="entry name" value="ABC_transpr_TagH-like"/>
</dbReference>
<dbReference type="PANTHER" id="PTHR46743">
    <property type="entry name" value="TEICHOIC ACIDS EXPORT ATP-BINDING PROTEIN TAGH"/>
    <property type="match status" value="1"/>
</dbReference>
<dbReference type="AlphaFoldDB" id="E6SDU4"/>
<dbReference type="RefSeq" id="WP_013494087.1">
    <property type="nucleotide sequence ID" value="NC_014830.1"/>
</dbReference>
<evidence type="ECO:0000259" key="6">
    <source>
        <dbReference type="PROSITE" id="PS50893"/>
    </source>
</evidence>
<dbReference type="eggNOG" id="COG1134">
    <property type="taxonomic scope" value="Bacteria"/>
</dbReference>
<dbReference type="KEGG" id="ica:Intca_3292"/>
<name>E6SDU4_INTC7</name>
<dbReference type="GO" id="GO:0140359">
    <property type="term" value="F:ABC-type transporter activity"/>
    <property type="evidence" value="ECO:0007669"/>
    <property type="project" value="InterPro"/>
</dbReference>
<organism evidence="7 8">
    <name type="scientific">Intrasporangium calvum (strain ATCC 23552 / DSM 43043 / JCM 3097 / NBRC 12989 / NCIMB 10167 / NRRL B-3866 / 7 KIP)</name>
    <dbReference type="NCBI Taxonomy" id="710696"/>
    <lineage>
        <taxon>Bacteria</taxon>
        <taxon>Bacillati</taxon>
        <taxon>Actinomycetota</taxon>
        <taxon>Actinomycetes</taxon>
        <taxon>Micrococcales</taxon>
        <taxon>Intrasporangiaceae</taxon>
        <taxon>Intrasporangium</taxon>
    </lineage>
</organism>
<dbReference type="InterPro" id="IPR003593">
    <property type="entry name" value="AAA+_ATPase"/>
</dbReference>
<keyword evidence="2" id="KW-0813">Transport</keyword>
<dbReference type="HOGENOM" id="CLU_000604_1_2_11"/>
<dbReference type="OrthoDB" id="9778870at2"/>
<dbReference type="InterPro" id="IPR050683">
    <property type="entry name" value="Bact_Polysacc_Export_ATP-bd"/>
</dbReference>
<evidence type="ECO:0000256" key="4">
    <source>
        <dbReference type="ARBA" id="ARBA00022840"/>
    </source>
</evidence>
<keyword evidence="3" id="KW-0547">Nucleotide-binding</keyword>
<sequence>MAVPPEPTQPTTEDGAPEPKPSVIVSGLDIVYEVYGAKRGRAVASSDDENGLRIVERLLGDRQEKMGHVQKVHAVKDVSFVANVGESIGIIGRNGSGKSTLLRAIAGLIPPTSGSVWLSGEPSLLGVNAVLLGDLTGERNILIGGQALGLSPKEVRSRFDDIVEFSGIGDFVYMPMKAYSSGMGARLRFAISTAKTPDILMVDEALATGDADFKARSSERIREIRDEAGTVFLVSHSNSTVREMCTRALWMDKGRLIADGPAEDVVAAYQKTFPQKPKKATDSPGPRAKDS</sequence>
<evidence type="ECO:0000313" key="8">
    <source>
        <dbReference type="Proteomes" id="UP000008914"/>
    </source>
</evidence>
<dbReference type="PANTHER" id="PTHR46743:SF2">
    <property type="entry name" value="TEICHOIC ACIDS EXPORT ATP-BINDING PROTEIN TAGH"/>
    <property type="match status" value="1"/>
</dbReference>
<gene>
    <name evidence="7" type="ordered locus">Intca_3292</name>
</gene>
<dbReference type="SUPFAM" id="SSF52540">
    <property type="entry name" value="P-loop containing nucleoside triphosphate hydrolases"/>
    <property type="match status" value="1"/>
</dbReference>
<dbReference type="Proteomes" id="UP000008914">
    <property type="component" value="Chromosome"/>
</dbReference>
<proteinExistence type="inferred from homology"/>
<dbReference type="Pfam" id="PF00005">
    <property type="entry name" value="ABC_tran"/>
    <property type="match status" value="1"/>
</dbReference>
<feature type="region of interest" description="Disordered" evidence="5">
    <location>
        <begin position="1"/>
        <end position="20"/>
    </location>
</feature>
<dbReference type="GO" id="GO:0016887">
    <property type="term" value="F:ATP hydrolysis activity"/>
    <property type="evidence" value="ECO:0007669"/>
    <property type="project" value="InterPro"/>
</dbReference>
<accession>E6SDU4</accession>
<evidence type="ECO:0000256" key="5">
    <source>
        <dbReference type="SAM" id="MobiDB-lite"/>
    </source>
</evidence>
<dbReference type="InterPro" id="IPR003439">
    <property type="entry name" value="ABC_transporter-like_ATP-bd"/>
</dbReference>
<dbReference type="PROSITE" id="PS50893">
    <property type="entry name" value="ABC_TRANSPORTER_2"/>
    <property type="match status" value="1"/>
</dbReference>
<dbReference type="InterPro" id="IPR027417">
    <property type="entry name" value="P-loop_NTPase"/>
</dbReference>
<protein>
    <submittedName>
        <fullName evidence="7">ABC transporter related protein</fullName>
    </submittedName>
</protein>